<dbReference type="EMBL" id="FJUX01000015">
    <property type="protein sequence ID" value="CZS93167.1"/>
    <property type="molecule type" value="Genomic_DNA"/>
</dbReference>
<keyword evidence="2" id="KW-1185">Reference proteome</keyword>
<protein>
    <submittedName>
        <fullName evidence="1">Uncharacterized protein</fullName>
    </submittedName>
</protein>
<dbReference type="AlphaFoldDB" id="A0A1E1K502"/>
<organism evidence="1 2">
    <name type="scientific">Rhynchosporium agropyri</name>
    <dbReference type="NCBI Taxonomy" id="914238"/>
    <lineage>
        <taxon>Eukaryota</taxon>
        <taxon>Fungi</taxon>
        <taxon>Dikarya</taxon>
        <taxon>Ascomycota</taxon>
        <taxon>Pezizomycotina</taxon>
        <taxon>Leotiomycetes</taxon>
        <taxon>Helotiales</taxon>
        <taxon>Ploettnerulaceae</taxon>
        <taxon>Rhynchosporium</taxon>
    </lineage>
</organism>
<gene>
    <name evidence="1" type="ORF">RAG0_03568</name>
</gene>
<dbReference type="OrthoDB" id="191315at2759"/>
<sequence length="114" mass="12328">MADKAEGDIQKLYQYLPLHAPLSPSRIFDLGSVALGSDLPGLTPAPVTPFNLDRSVDYSATQHLGLCIENIKGHIVLSQAGEGIFSTQEEQVAVIKAFAKSIDGLGARDRQYHH</sequence>
<name>A0A1E1K502_9HELO</name>
<accession>A0A1E1K502</accession>
<reference evidence="2" key="1">
    <citation type="submission" date="2016-03" db="EMBL/GenBank/DDBJ databases">
        <authorList>
            <person name="Guldener U."/>
        </authorList>
    </citation>
    <scope>NUCLEOTIDE SEQUENCE [LARGE SCALE GENOMIC DNA]</scope>
    <source>
        <strain evidence="2">04CH-RAC-A.6.1</strain>
    </source>
</reference>
<dbReference type="SUPFAM" id="SSF51569">
    <property type="entry name" value="Aldolase"/>
    <property type="match status" value="1"/>
</dbReference>
<proteinExistence type="predicted"/>
<evidence type="ECO:0000313" key="2">
    <source>
        <dbReference type="Proteomes" id="UP000178912"/>
    </source>
</evidence>
<evidence type="ECO:0000313" key="1">
    <source>
        <dbReference type="EMBL" id="CZS93167.1"/>
    </source>
</evidence>
<dbReference type="Gene3D" id="3.20.20.70">
    <property type="entry name" value="Aldolase class I"/>
    <property type="match status" value="1"/>
</dbReference>
<dbReference type="InterPro" id="IPR013785">
    <property type="entry name" value="Aldolase_TIM"/>
</dbReference>
<dbReference type="Proteomes" id="UP000178912">
    <property type="component" value="Unassembled WGS sequence"/>
</dbReference>